<name>A0A6J4KRP4_9ACTN</name>
<sequence length="392" mass="42483">MRVITSEERRARLAARHRLLPRRRTDDLAALVDDLVALHSSDPVTVYLSAAVRMRTPSLAAVAAALYEERTLLRHHAMRRTLWVATPEVARLVHAAATRLLVGPERRRTLAMLAASGVGDPEDWLAGARNLVLDDLERHGPSTARELGRRVPALTRPLTVPSATQEVATQAAHTRVLLNLGFAGDVLRVAPTGSWVNGAYRYAVASAWLPGGWGEHEAEPAATALADAYLRRFGPVTTVDLQWWTGWTKTTTTRALAACGAVPVQLDDGRGWLAADDDGSPAPEPWVAALPGLDPTTMGWKQRDWYLPAAAADAFDRNGNAGPTLWVDGRVVGAWAQSRDGRLVTHFFEPVAAERRDALAERLAAVADVVGGSRFTVRFPGRIQTRLLAATG</sequence>
<gene>
    <name evidence="1" type="ORF">AVDCRST_MAG48-2096</name>
</gene>
<dbReference type="Pfam" id="PF06224">
    <property type="entry name" value="AlkZ-like"/>
    <property type="match status" value="1"/>
</dbReference>
<evidence type="ECO:0008006" key="2">
    <source>
        <dbReference type="Google" id="ProtNLM"/>
    </source>
</evidence>
<dbReference type="EMBL" id="CADCTS010000299">
    <property type="protein sequence ID" value="CAA9311538.1"/>
    <property type="molecule type" value="Genomic_DNA"/>
</dbReference>
<dbReference type="PANTHER" id="PTHR38479:SF2">
    <property type="entry name" value="WINGED HELIX DNA-BINDING DOMAIN-CONTAINING PROTEIN"/>
    <property type="match status" value="1"/>
</dbReference>
<accession>A0A6J4KRP4</accession>
<proteinExistence type="predicted"/>
<dbReference type="InterPro" id="IPR009351">
    <property type="entry name" value="AlkZ-like"/>
</dbReference>
<organism evidence="1">
    <name type="scientific">uncultured Friedmanniella sp</name>
    <dbReference type="NCBI Taxonomy" id="335381"/>
    <lineage>
        <taxon>Bacteria</taxon>
        <taxon>Bacillati</taxon>
        <taxon>Actinomycetota</taxon>
        <taxon>Actinomycetes</taxon>
        <taxon>Propionibacteriales</taxon>
        <taxon>Nocardioidaceae</taxon>
        <taxon>Friedmanniella</taxon>
        <taxon>environmental samples</taxon>
    </lineage>
</organism>
<reference evidence="1" key="1">
    <citation type="submission" date="2020-02" db="EMBL/GenBank/DDBJ databases">
        <authorList>
            <person name="Meier V. D."/>
        </authorList>
    </citation>
    <scope>NUCLEOTIDE SEQUENCE</scope>
    <source>
        <strain evidence="1">AVDCRST_MAG48</strain>
    </source>
</reference>
<protein>
    <recommendedName>
        <fullName evidence="2">Winged helix DNA-binding domain-containing protein</fullName>
    </recommendedName>
</protein>
<evidence type="ECO:0000313" key="1">
    <source>
        <dbReference type="EMBL" id="CAA9311538.1"/>
    </source>
</evidence>
<dbReference type="AlphaFoldDB" id="A0A6J4KRP4"/>
<dbReference type="PANTHER" id="PTHR38479">
    <property type="entry name" value="LMO0824 PROTEIN"/>
    <property type="match status" value="1"/>
</dbReference>